<dbReference type="EMBL" id="GBXM01090147">
    <property type="protein sequence ID" value="JAH18430.1"/>
    <property type="molecule type" value="Transcribed_RNA"/>
</dbReference>
<protein>
    <submittedName>
        <fullName evidence="1">Uncharacterized protein</fullName>
    </submittedName>
</protein>
<proteinExistence type="predicted"/>
<organism evidence="1">
    <name type="scientific">Anguilla anguilla</name>
    <name type="common">European freshwater eel</name>
    <name type="synonym">Muraena anguilla</name>
    <dbReference type="NCBI Taxonomy" id="7936"/>
    <lineage>
        <taxon>Eukaryota</taxon>
        <taxon>Metazoa</taxon>
        <taxon>Chordata</taxon>
        <taxon>Craniata</taxon>
        <taxon>Vertebrata</taxon>
        <taxon>Euteleostomi</taxon>
        <taxon>Actinopterygii</taxon>
        <taxon>Neopterygii</taxon>
        <taxon>Teleostei</taxon>
        <taxon>Anguilliformes</taxon>
        <taxon>Anguillidae</taxon>
        <taxon>Anguilla</taxon>
    </lineage>
</organism>
<dbReference type="AlphaFoldDB" id="A0A0E9QQB9"/>
<reference evidence="1" key="1">
    <citation type="submission" date="2014-11" db="EMBL/GenBank/DDBJ databases">
        <authorList>
            <person name="Amaro Gonzalez C."/>
        </authorList>
    </citation>
    <scope>NUCLEOTIDE SEQUENCE</scope>
</reference>
<evidence type="ECO:0000313" key="1">
    <source>
        <dbReference type="EMBL" id="JAH18430.1"/>
    </source>
</evidence>
<name>A0A0E9QQB9_ANGAN</name>
<accession>A0A0E9QQB9</accession>
<reference evidence="1" key="2">
    <citation type="journal article" date="2015" name="Fish Shellfish Immunol.">
        <title>Early steps in the European eel (Anguilla anguilla)-Vibrio vulnificus interaction in the gills: Role of the RtxA13 toxin.</title>
        <authorList>
            <person name="Callol A."/>
            <person name="Pajuelo D."/>
            <person name="Ebbesson L."/>
            <person name="Teles M."/>
            <person name="MacKenzie S."/>
            <person name="Amaro C."/>
        </authorList>
    </citation>
    <scope>NUCLEOTIDE SEQUENCE</scope>
</reference>
<sequence>MEPSFWCLQMKAHYFRLKNALRLTVKFERTVYHDEGLME</sequence>